<evidence type="ECO:0000313" key="5">
    <source>
        <dbReference type="EMBL" id="SCP94857.1"/>
    </source>
</evidence>
<evidence type="ECO:0000313" key="6">
    <source>
        <dbReference type="Proteomes" id="UP000199315"/>
    </source>
</evidence>
<dbReference type="InterPro" id="IPR023296">
    <property type="entry name" value="Glyco_hydro_beta-prop_sf"/>
</dbReference>
<dbReference type="InterPro" id="IPR006710">
    <property type="entry name" value="Glyco_hydro_43"/>
</dbReference>
<dbReference type="SUPFAM" id="SSF75005">
    <property type="entry name" value="Arabinanase/levansucrase/invertase"/>
    <property type="match status" value="1"/>
</dbReference>
<evidence type="ECO:0000256" key="1">
    <source>
        <dbReference type="ARBA" id="ARBA00009865"/>
    </source>
</evidence>
<name>A0A1D3TNE7_9FIRM</name>
<evidence type="ECO:0000256" key="2">
    <source>
        <dbReference type="ARBA" id="ARBA00022801"/>
    </source>
</evidence>
<dbReference type="RefSeq" id="WP_091228601.1">
    <property type="nucleotide sequence ID" value="NZ_FMKA01000001.1"/>
</dbReference>
<dbReference type="PANTHER" id="PTHR22925:SF3">
    <property type="entry name" value="GLYCOSYL HYDROLASE FAMILY PROTEIN 43"/>
    <property type="match status" value="1"/>
</dbReference>
<dbReference type="Proteomes" id="UP000199315">
    <property type="component" value="Unassembled WGS sequence"/>
</dbReference>
<dbReference type="Pfam" id="PF04616">
    <property type="entry name" value="Glyco_hydro_43"/>
    <property type="match status" value="1"/>
</dbReference>
<dbReference type="CDD" id="cd18826">
    <property type="entry name" value="GH43_CtGH43-like"/>
    <property type="match status" value="1"/>
</dbReference>
<dbReference type="OrthoDB" id="9806701at2"/>
<dbReference type="GO" id="GO:0005975">
    <property type="term" value="P:carbohydrate metabolic process"/>
    <property type="evidence" value="ECO:0007669"/>
    <property type="project" value="InterPro"/>
</dbReference>
<evidence type="ECO:0000256" key="3">
    <source>
        <dbReference type="ARBA" id="ARBA00023295"/>
    </source>
</evidence>
<dbReference type="STRING" id="1619234.SAMN05421730_1001102"/>
<keyword evidence="3 4" id="KW-0326">Glycosidase</keyword>
<dbReference type="PANTHER" id="PTHR22925">
    <property type="entry name" value="GLYCOSYL HYDROLASE 43 FAMILY MEMBER"/>
    <property type="match status" value="1"/>
</dbReference>
<comment type="similarity">
    <text evidence="1 4">Belongs to the glycosyl hydrolase 43 family.</text>
</comment>
<protein>
    <submittedName>
        <fullName evidence="5">Glycosyl hydrolases family 43</fullName>
    </submittedName>
</protein>
<dbReference type="Gene3D" id="2.115.10.20">
    <property type="entry name" value="Glycosyl hydrolase domain, family 43"/>
    <property type="match status" value="1"/>
</dbReference>
<sequence length="359" mass="42174">MTYNSIRPGKTWLDTNGKPIQAHGFSVFYNEEEKLYYWYGENKEKSKGGPFNKVWHWGVRCYVSRDFYNWEDKGLIIPPQPDDLHSPLHPTYCMDRPHIIYCEKTKKYVAWLKIMAGEVSQFMTIMQADSFMGPYEFVHKIYKPLKMDAGDFALHVDKETKKAYIFFERPHFELITATLSDDYTEVNGEFSEHYENLLPPYTREAPTFFEHNGRKYLFTSGTSGYFPNPSQVAVFDEYHVEYTDLGNPHVGDDTNTSFNSQITSVIRIPGKELYVACADRWKPGKMVTKMAPQIINGMKKHFADYKPNREPLEAQPLPGTLQKHSENTKKSTYVWLPIEWEGDKPVIRWRDEWRMEEFD</sequence>
<dbReference type="AlphaFoldDB" id="A0A1D3TNE7"/>
<keyword evidence="2 4" id="KW-0378">Hydrolase</keyword>
<dbReference type="GO" id="GO:0004553">
    <property type="term" value="F:hydrolase activity, hydrolyzing O-glycosyl compounds"/>
    <property type="evidence" value="ECO:0007669"/>
    <property type="project" value="InterPro"/>
</dbReference>
<reference evidence="5 6" key="1">
    <citation type="submission" date="2016-09" db="EMBL/GenBank/DDBJ databases">
        <authorList>
            <person name="Capua I."/>
            <person name="De Benedictis P."/>
            <person name="Joannis T."/>
            <person name="Lombin L.H."/>
            <person name="Cattoli G."/>
        </authorList>
    </citation>
    <scope>NUCLEOTIDE SEQUENCE [LARGE SCALE GENOMIC DNA]</scope>
    <source>
        <strain evidence="5 6">GluBS11</strain>
    </source>
</reference>
<gene>
    <name evidence="5" type="ORF">SAMN05421730_1001102</name>
</gene>
<dbReference type="EMBL" id="FMKA01000001">
    <property type="protein sequence ID" value="SCP94857.1"/>
    <property type="molecule type" value="Genomic_DNA"/>
</dbReference>
<keyword evidence="6" id="KW-1185">Reference proteome</keyword>
<organism evidence="5 6">
    <name type="scientific">Anaerobium acetethylicum</name>
    <dbReference type="NCBI Taxonomy" id="1619234"/>
    <lineage>
        <taxon>Bacteria</taxon>
        <taxon>Bacillati</taxon>
        <taxon>Bacillota</taxon>
        <taxon>Clostridia</taxon>
        <taxon>Lachnospirales</taxon>
        <taxon>Lachnospiraceae</taxon>
        <taxon>Anaerobium</taxon>
    </lineage>
</organism>
<evidence type="ECO:0000256" key="4">
    <source>
        <dbReference type="RuleBase" id="RU361187"/>
    </source>
</evidence>
<accession>A0A1D3TNE7</accession>
<proteinExistence type="inferred from homology"/>